<dbReference type="InterPro" id="IPR050237">
    <property type="entry name" value="ATP-dep_AMP-bd_enzyme"/>
</dbReference>
<dbReference type="Pfam" id="PF13193">
    <property type="entry name" value="AMP-binding_C"/>
    <property type="match status" value="1"/>
</dbReference>
<dbReference type="RefSeq" id="WP_376831252.1">
    <property type="nucleotide sequence ID" value="NZ_JBHLWR010000006.1"/>
</dbReference>
<name>A0ABV7LBY5_9HYPH</name>
<proteinExistence type="predicted"/>
<dbReference type="Gene3D" id="3.40.50.980">
    <property type="match status" value="2"/>
</dbReference>
<evidence type="ECO:0000259" key="1">
    <source>
        <dbReference type="Pfam" id="PF00501"/>
    </source>
</evidence>
<organism evidence="3 4">
    <name type="scientific">Camelimonas abortus</name>
    <dbReference type="NCBI Taxonomy" id="1017184"/>
    <lineage>
        <taxon>Bacteria</taxon>
        <taxon>Pseudomonadati</taxon>
        <taxon>Pseudomonadota</taxon>
        <taxon>Alphaproteobacteria</taxon>
        <taxon>Hyphomicrobiales</taxon>
        <taxon>Chelatococcaceae</taxon>
        <taxon>Camelimonas</taxon>
    </lineage>
</organism>
<gene>
    <name evidence="3" type="ORF">ACFOEX_01950</name>
</gene>
<dbReference type="InterPro" id="IPR025110">
    <property type="entry name" value="AMP-bd_C"/>
</dbReference>
<dbReference type="InterPro" id="IPR000873">
    <property type="entry name" value="AMP-dep_synth/lig_dom"/>
</dbReference>
<dbReference type="EMBL" id="JBHRUV010000012">
    <property type="protein sequence ID" value="MFC3265123.1"/>
    <property type="molecule type" value="Genomic_DNA"/>
</dbReference>
<reference evidence="4" key="1">
    <citation type="journal article" date="2019" name="Int. J. Syst. Evol. Microbiol.">
        <title>The Global Catalogue of Microorganisms (GCM) 10K type strain sequencing project: providing services to taxonomists for standard genome sequencing and annotation.</title>
        <authorList>
            <consortium name="The Broad Institute Genomics Platform"/>
            <consortium name="The Broad Institute Genome Sequencing Center for Infectious Disease"/>
            <person name="Wu L."/>
            <person name="Ma J."/>
        </authorList>
    </citation>
    <scope>NUCLEOTIDE SEQUENCE [LARGE SCALE GENOMIC DNA]</scope>
    <source>
        <strain evidence="4">CCM 7941</strain>
    </source>
</reference>
<dbReference type="InterPro" id="IPR045851">
    <property type="entry name" value="AMP-bd_C_sf"/>
</dbReference>
<sequence>MAADTTATPEGFAMSAAEAERLLTAPDAQFAWETIDIRGVPTRVWKNAPPNLRVVLEATEAFGDLPCIVFEDERLTYAGHLNAVRSLATALVQRFGVKKGDRVAIAMRNYPEWVITFWAAVAIGAIATPLNAWMTADELVYCLKDSGAAVLAADGERIDRIRDRLGEIPARAVIGTRPEQPFPPGVIPWDAVVTATPGATLPPADIAPDDDATIFYTSGTTGMPKGVLGTHRNICSNLVTLAYGRTRALMMAGQPVPDPATAPKKSFLLPVPLFHVTGCHSALVPTFLAGNKLVLMYKWDARRGLELIEREKVNGFTGVPAIAWQVIEHPDFGKFDLSSLEAVSYGGAPAPAELPKLVKATFPLASAGNGYGLTETSSVTAQNQGLEYLRKPDSVGRPVPVCEIRVVDHDGRDVPAGEIGELWIRGPNVVKGYWNRPEETAKTFTGGWLHSGDLVRVDEEGFIYILDRAKDMVIRGGENIYCTEVENALYSHPAVMDAAVFGLPHRVLGEEVAAVVQLKPGHSATEQELIAHAAQRLAAYKTPVRIDVRTEPLPRNANGKVLKRELKAQLAG</sequence>
<dbReference type="SUPFAM" id="SSF56801">
    <property type="entry name" value="Acetyl-CoA synthetase-like"/>
    <property type="match status" value="1"/>
</dbReference>
<dbReference type="PANTHER" id="PTHR43767">
    <property type="entry name" value="LONG-CHAIN-FATTY-ACID--COA LIGASE"/>
    <property type="match status" value="1"/>
</dbReference>
<comment type="caution">
    <text evidence="3">The sequence shown here is derived from an EMBL/GenBank/DDBJ whole genome shotgun (WGS) entry which is preliminary data.</text>
</comment>
<dbReference type="PROSITE" id="PS00455">
    <property type="entry name" value="AMP_BINDING"/>
    <property type="match status" value="1"/>
</dbReference>
<dbReference type="Proteomes" id="UP001595536">
    <property type="component" value="Unassembled WGS sequence"/>
</dbReference>
<dbReference type="Gene3D" id="2.30.38.10">
    <property type="entry name" value="Luciferase, Domain 3"/>
    <property type="match status" value="1"/>
</dbReference>
<evidence type="ECO:0000313" key="4">
    <source>
        <dbReference type="Proteomes" id="UP001595536"/>
    </source>
</evidence>
<evidence type="ECO:0000313" key="3">
    <source>
        <dbReference type="EMBL" id="MFC3265123.1"/>
    </source>
</evidence>
<feature type="domain" description="AMP-binding enzyme C-terminal" evidence="2">
    <location>
        <begin position="484"/>
        <end position="560"/>
    </location>
</feature>
<evidence type="ECO:0000259" key="2">
    <source>
        <dbReference type="Pfam" id="PF13193"/>
    </source>
</evidence>
<dbReference type="InterPro" id="IPR020845">
    <property type="entry name" value="AMP-binding_CS"/>
</dbReference>
<dbReference type="PANTHER" id="PTHR43767:SF7">
    <property type="entry name" value="MEDIUM_LONG-CHAIN-FATTY-ACID--COA LIGASE FADD8"/>
    <property type="match status" value="1"/>
</dbReference>
<keyword evidence="4" id="KW-1185">Reference proteome</keyword>
<dbReference type="Pfam" id="PF00501">
    <property type="entry name" value="AMP-binding"/>
    <property type="match status" value="1"/>
</dbReference>
<accession>A0ABV7LBY5</accession>
<dbReference type="Gene3D" id="3.30.300.30">
    <property type="match status" value="1"/>
</dbReference>
<protein>
    <submittedName>
        <fullName evidence="3">Class I adenylate-forming enzyme family protein</fullName>
    </submittedName>
</protein>
<feature type="domain" description="AMP-dependent synthetase/ligase" evidence="1">
    <location>
        <begin position="58"/>
        <end position="434"/>
    </location>
</feature>